<organism evidence="2">
    <name type="scientific">Micromonas pusilla (strain CCMP1545)</name>
    <name type="common">Picoplanktonic green alga</name>
    <dbReference type="NCBI Taxonomy" id="564608"/>
    <lineage>
        <taxon>Eukaryota</taxon>
        <taxon>Viridiplantae</taxon>
        <taxon>Chlorophyta</taxon>
        <taxon>Mamiellophyceae</taxon>
        <taxon>Mamiellales</taxon>
        <taxon>Mamiellaceae</taxon>
        <taxon>Micromonas</taxon>
    </lineage>
</organism>
<evidence type="ECO:0000313" key="1">
    <source>
        <dbReference type="EMBL" id="EEH54261.1"/>
    </source>
</evidence>
<gene>
    <name evidence="1" type="ORF">MICPUCDRAFT_51004</name>
</gene>
<proteinExistence type="predicted"/>
<keyword evidence="2" id="KW-1185">Reference proteome</keyword>
<dbReference type="RefSeq" id="XP_003061631.1">
    <property type="nucleotide sequence ID" value="XM_003061585.1"/>
</dbReference>
<evidence type="ECO:0000313" key="2">
    <source>
        <dbReference type="Proteomes" id="UP000001876"/>
    </source>
</evidence>
<reference evidence="1 2" key="1">
    <citation type="journal article" date="2009" name="Science">
        <title>Green evolution and dynamic adaptations revealed by genomes of the marine picoeukaryotes Micromonas.</title>
        <authorList>
            <person name="Worden A.Z."/>
            <person name="Lee J.H."/>
            <person name="Mock T."/>
            <person name="Rouze P."/>
            <person name="Simmons M.P."/>
            <person name="Aerts A.L."/>
            <person name="Allen A.E."/>
            <person name="Cuvelier M.L."/>
            <person name="Derelle E."/>
            <person name="Everett M.V."/>
            <person name="Foulon E."/>
            <person name="Grimwood J."/>
            <person name="Gundlach H."/>
            <person name="Henrissat B."/>
            <person name="Napoli C."/>
            <person name="McDonald S.M."/>
            <person name="Parker M.S."/>
            <person name="Rombauts S."/>
            <person name="Salamov A."/>
            <person name="Von Dassow P."/>
            <person name="Badger J.H."/>
            <person name="Coutinho P.M."/>
            <person name="Demir E."/>
            <person name="Dubchak I."/>
            <person name="Gentemann C."/>
            <person name="Eikrem W."/>
            <person name="Gready J.E."/>
            <person name="John U."/>
            <person name="Lanier W."/>
            <person name="Lindquist E.A."/>
            <person name="Lucas S."/>
            <person name="Mayer K.F."/>
            <person name="Moreau H."/>
            <person name="Not F."/>
            <person name="Otillar R."/>
            <person name="Panaud O."/>
            <person name="Pangilinan J."/>
            <person name="Paulsen I."/>
            <person name="Piegu B."/>
            <person name="Poliakov A."/>
            <person name="Robbens S."/>
            <person name="Schmutz J."/>
            <person name="Toulza E."/>
            <person name="Wyss T."/>
            <person name="Zelensky A."/>
            <person name="Zhou K."/>
            <person name="Armbrust E.V."/>
            <person name="Bhattacharya D."/>
            <person name="Goodenough U.W."/>
            <person name="Van de Peer Y."/>
            <person name="Grigoriev I.V."/>
        </authorList>
    </citation>
    <scope>NUCLEOTIDE SEQUENCE [LARGE SCALE GENOMIC DNA]</scope>
    <source>
        <strain evidence="1 2">CCMP1545</strain>
    </source>
</reference>
<accession>C1N0F9</accession>
<sequence>MTTSGGSVSWPGVGCVAVGYLFGRQERECKREVDRLRNIPRYTDFAALERDVSELAAGAGDPNAGLLVALSGVARADDADLVRCDRAKDERGNPRRCIYLESTDDHHVARQAPRGGEWLRESQTVSATQREAAAWRLEDARGDRVNMHRASSFDQRSDAAVAGDWHLAVAHDSFEQARRDPVADNGSPGNVLTNIGASVLRRVLYTGPHTTASAW</sequence>
<dbReference type="KEGG" id="mpp:MICPUCDRAFT_51004"/>
<protein>
    <submittedName>
        <fullName evidence="1">Predicted protein</fullName>
    </submittedName>
</protein>
<dbReference type="AlphaFoldDB" id="C1N0F9"/>
<dbReference type="EMBL" id="GG663744">
    <property type="protein sequence ID" value="EEH54261.1"/>
    <property type="molecule type" value="Genomic_DNA"/>
</dbReference>
<name>C1N0F9_MICPC</name>
<dbReference type="GeneID" id="9687070"/>
<dbReference type="Proteomes" id="UP000001876">
    <property type="component" value="Unassembled WGS sequence"/>
</dbReference>